<reference evidence="9 10" key="1">
    <citation type="submission" date="2023-04" db="EMBL/GenBank/DDBJ databases">
        <title>Genome of Basidiobolus ranarum AG-B5.</title>
        <authorList>
            <person name="Stajich J.E."/>
            <person name="Carter-House D."/>
            <person name="Gryganskyi A."/>
        </authorList>
    </citation>
    <scope>NUCLEOTIDE SEQUENCE [LARGE SCALE GENOMIC DNA]</scope>
    <source>
        <strain evidence="9 10">AG-B5</strain>
    </source>
</reference>
<comment type="pathway">
    <text evidence="1">Cofactor biosynthesis; tetrahydrofolate biosynthesis; 5,6,7,8-tetrahydrofolate from 7,8-dihydrofolate: step 1/1.</text>
</comment>
<evidence type="ECO:0000256" key="2">
    <source>
        <dbReference type="ARBA" id="ARBA00012856"/>
    </source>
</evidence>
<keyword evidence="4" id="KW-0554">One-carbon metabolism</keyword>
<evidence type="ECO:0000256" key="7">
    <source>
        <dbReference type="RuleBase" id="RU004474"/>
    </source>
</evidence>
<gene>
    <name evidence="9" type="ORF">K7432_012144</name>
</gene>
<dbReference type="Proteomes" id="UP001479436">
    <property type="component" value="Unassembled WGS sequence"/>
</dbReference>
<dbReference type="InterPro" id="IPR012259">
    <property type="entry name" value="DHFR"/>
</dbReference>
<organism evidence="9 10">
    <name type="scientific">Basidiobolus ranarum</name>
    <dbReference type="NCBI Taxonomy" id="34480"/>
    <lineage>
        <taxon>Eukaryota</taxon>
        <taxon>Fungi</taxon>
        <taxon>Fungi incertae sedis</taxon>
        <taxon>Zoopagomycota</taxon>
        <taxon>Entomophthoromycotina</taxon>
        <taxon>Basidiobolomycetes</taxon>
        <taxon>Basidiobolales</taxon>
        <taxon>Basidiobolaceae</taxon>
        <taxon>Basidiobolus</taxon>
    </lineage>
</organism>
<dbReference type="InterPro" id="IPR017925">
    <property type="entry name" value="DHFR_CS"/>
</dbReference>
<dbReference type="EMBL" id="JASJQH010007894">
    <property type="protein sequence ID" value="KAK9700528.1"/>
    <property type="molecule type" value="Genomic_DNA"/>
</dbReference>
<dbReference type="PANTHER" id="PTHR48069">
    <property type="entry name" value="DIHYDROFOLATE REDUCTASE"/>
    <property type="match status" value="1"/>
</dbReference>
<dbReference type="PROSITE" id="PS00075">
    <property type="entry name" value="DHFR_1"/>
    <property type="match status" value="1"/>
</dbReference>
<protein>
    <recommendedName>
        <fullName evidence="3">Dihydrofolate reductase</fullName>
        <ecNumber evidence="2">1.5.1.3</ecNumber>
    </recommendedName>
</protein>
<comment type="caution">
    <text evidence="9">The sequence shown here is derived from an EMBL/GenBank/DDBJ whole genome shotgun (WGS) entry which is preliminary data.</text>
</comment>
<accession>A0ABR2VSQ6</accession>
<name>A0ABR2VSQ6_9FUNG</name>
<dbReference type="InterPro" id="IPR001796">
    <property type="entry name" value="DHFR_dom"/>
</dbReference>
<dbReference type="InterPro" id="IPR024072">
    <property type="entry name" value="DHFR-like_dom_sf"/>
</dbReference>
<dbReference type="EC" id="1.5.1.3" evidence="2"/>
<dbReference type="SUPFAM" id="SSF53597">
    <property type="entry name" value="Dihydrofolate reductase-like"/>
    <property type="match status" value="1"/>
</dbReference>
<dbReference type="PANTHER" id="PTHR48069:SF3">
    <property type="entry name" value="DIHYDROFOLATE REDUCTASE"/>
    <property type="match status" value="1"/>
</dbReference>
<evidence type="ECO:0000259" key="8">
    <source>
        <dbReference type="PROSITE" id="PS51330"/>
    </source>
</evidence>
<evidence type="ECO:0000256" key="6">
    <source>
        <dbReference type="ARBA" id="ARBA00023002"/>
    </source>
</evidence>
<dbReference type="PRINTS" id="PR00070">
    <property type="entry name" value="DHFR"/>
</dbReference>
<dbReference type="CDD" id="cd00209">
    <property type="entry name" value="DHFR"/>
    <property type="match status" value="1"/>
</dbReference>
<evidence type="ECO:0000313" key="9">
    <source>
        <dbReference type="EMBL" id="KAK9700528.1"/>
    </source>
</evidence>
<evidence type="ECO:0000256" key="5">
    <source>
        <dbReference type="ARBA" id="ARBA00022857"/>
    </source>
</evidence>
<evidence type="ECO:0000313" key="10">
    <source>
        <dbReference type="Proteomes" id="UP001479436"/>
    </source>
</evidence>
<evidence type="ECO:0000256" key="1">
    <source>
        <dbReference type="ARBA" id="ARBA00004903"/>
    </source>
</evidence>
<keyword evidence="10" id="KW-1185">Reference proteome</keyword>
<evidence type="ECO:0000256" key="3">
    <source>
        <dbReference type="ARBA" id="ARBA00018886"/>
    </source>
</evidence>
<comment type="similarity">
    <text evidence="7">Belongs to the dihydrofolate reductase family.</text>
</comment>
<dbReference type="Pfam" id="PF00186">
    <property type="entry name" value="DHFR_1"/>
    <property type="match status" value="1"/>
</dbReference>
<dbReference type="PROSITE" id="PS51330">
    <property type="entry name" value="DHFR_2"/>
    <property type="match status" value="1"/>
</dbReference>
<keyword evidence="6" id="KW-0560">Oxidoreductase</keyword>
<sequence>MNFNIVVATAQNNGIGKAGSLPWRLKGDMAFFKKVTSFVPSTEPNRKNAVIMGRKTWESIPAKFRPLPGRLNVILSRNAKDLRVQTEGLSDVRVHSSLSEALGELQKTTDIFRVFLIGGGEVYNQGIQSNFCKRIILTKVHSNIECDTFFPEIPPSFTSLPIENLEQFTDTTLSRKLLEENGIPYEFCLYEKSDD</sequence>
<dbReference type="Gene3D" id="3.40.430.10">
    <property type="entry name" value="Dihydrofolate Reductase, subunit A"/>
    <property type="match status" value="1"/>
</dbReference>
<keyword evidence="5" id="KW-0521">NADP</keyword>
<feature type="domain" description="DHFR" evidence="8">
    <location>
        <begin position="2"/>
        <end position="192"/>
    </location>
</feature>
<evidence type="ECO:0000256" key="4">
    <source>
        <dbReference type="ARBA" id="ARBA00022563"/>
    </source>
</evidence>
<proteinExistence type="inferred from homology"/>